<sequence length="62" mass="7288">MRSTYWYWRSRCSPWSSYGSEFVSDLLEHGLAPGGARFLEWVELVSCSIRCHQGMFEFPFGF</sequence>
<dbReference type="Proteomes" id="UP000238479">
    <property type="component" value="Chromosome 3"/>
</dbReference>
<evidence type="ECO:0000259" key="1">
    <source>
        <dbReference type="PROSITE" id="PS50918"/>
    </source>
</evidence>
<reference evidence="2 3" key="1">
    <citation type="journal article" date="2018" name="Nat. Genet.">
        <title>The Rosa genome provides new insights in the design of modern roses.</title>
        <authorList>
            <person name="Bendahmane M."/>
        </authorList>
    </citation>
    <scope>NUCLEOTIDE SEQUENCE [LARGE SCALE GENOMIC DNA]</scope>
    <source>
        <strain evidence="3">cv. Old Blush</strain>
    </source>
</reference>
<dbReference type="InterPro" id="IPR004170">
    <property type="entry name" value="WWE_dom"/>
</dbReference>
<dbReference type="AlphaFoldDB" id="A0A2P6RG58"/>
<dbReference type="EMBL" id="PDCK01000041">
    <property type="protein sequence ID" value="PRQ45423.1"/>
    <property type="molecule type" value="Genomic_DNA"/>
</dbReference>
<accession>A0A2P6RG58</accession>
<protein>
    <submittedName>
        <fullName evidence="2">Putative WWE domain-containing protein</fullName>
    </submittedName>
</protein>
<evidence type="ECO:0000313" key="2">
    <source>
        <dbReference type="EMBL" id="PRQ45423.1"/>
    </source>
</evidence>
<dbReference type="PROSITE" id="PS50918">
    <property type="entry name" value="WWE"/>
    <property type="match status" value="1"/>
</dbReference>
<comment type="caution">
    <text evidence="2">The sequence shown here is derived from an EMBL/GenBank/DDBJ whole genome shotgun (WGS) entry which is preliminary data.</text>
</comment>
<feature type="domain" description="WWE" evidence="1">
    <location>
        <begin position="1"/>
        <end position="62"/>
    </location>
</feature>
<name>A0A2P6RG58_ROSCH</name>
<gene>
    <name evidence="2" type="ORF">RchiOBHm_Chr3g0491221</name>
</gene>
<keyword evidence="3" id="KW-1185">Reference proteome</keyword>
<dbReference type="Gramene" id="PRQ45423">
    <property type="protein sequence ID" value="PRQ45423"/>
    <property type="gene ID" value="RchiOBHm_Chr3g0491221"/>
</dbReference>
<organism evidence="2 3">
    <name type="scientific">Rosa chinensis</name>
    <name type="common">China rose</name>
    <dbReference type="NCBI Taxonomy" id="74649"/>
    <lineage>
        <taxon>Eukaryota</taxon>
        <taxon>Viridiplantae</taxon>
        <taxon>Streptophyta</taxon>
        <taxon>Embryophyta</taxon>
        <taxon>Tracheophyta</taxon>
        <taxon>Spermatophyta</taxon>
        <taxon>Magnoliopsida</taxon>
        <taxon>eudicotyledons</taxon>
        <taxon>Gunneridae</taxon>
        <taxon>Pentapetalae</taxon>
        <taxon>rosids</taxon>
        <taxon>fabids</taxon>
        <taxon>Rosales</taxon>
        <taxon>Rosaceae</taxon>
        <taxon>Rosoideae</taxon>
        <taxon>Rosoideae incertae sedis</taxon>
        <taxon>Rosa</taxon>
    </lineage>
</organism>
<evidence type="ECO:0000313" key="3">
    <source>
        <dbReference type="Proteomes" id="UP000238479"/>
    </source>
</evidence>
<proteinExistence type="predicted"/>